<feature type="compositionally biased region" description="Basic and acidic residues" evidence="1">
    <location>
        <begin position="56"/>
        <end position="70"/>
    </location>
</feature>
<gene>
    <name evidence="2" type="ORF">NITMOv2_2880</name>
</gene>
<evidence type="ECO:0000313" key="2">
    <source>
        <dbReference type="EMBL" id="ALA59286.1"/>
    </source>
</evidence>
<organism evidence="2 3">
    <name type="scientific">Nitrospira moscoviensis</name>
    <dbReference type="NCBI Taxonomy" id="42253"/>
    <lineage>
        <taxon>Bacteria</taxon>
        <taxon>Pseudomonadati</taxon>
        <taxon>Nitrospirota</taxon>
        <taxon>Nitrospiria</taxon>
        <taxon>Nitrospirales</taxon>
        <taxon>Nitrospiraceae</taxon>
        <taxon>Nitrospira</taxon>
    </lineage>
</organism>
<dbReference type="KEGG" id="nmv:NITMOv2_2880"/>
<accession>A0A0K2GEA2</accession>
<dbReference type="Proteomes" id="UP000069205">
    <property type="component" value="Chromosome"/>
</dbReference>
<keyword evidence="3" id="KW-1185">Reference proteome</keyword>
<dbReference type="EMBL" id="CP011801">
    <property type="protein sequence ID" value="ALA59286.1"/>
    <property type="molecule type" value="Genomic_DNA"/>
</dbReference>
<proteinExistence type="predicted"/>
<sequence length="114" mass="12427">MDRFARGQQEGQQGIVELIEHGVVGAWVVVCPLLGGRRGTLDPEGAVGVASQGHTRSGEEEAVRTDDDMSGRFGNLKPRLLRHRPPGTTDRDQAEDPQDDTYNGTQHGDQQTVH</sequence>
<protein>
    <submittedName>
        <fullName evidence="2">Uncharacterized protein</fullName>
    </submittedName>
</protein>
<feature type="compositionally biased region" description="Polar residues" evidence="1">
    <location>
        <begin position="100"/>
        <end position="114"/>
    </location>
</feature>
<feature type="region of interest" description="Disordered" evidence="1">
    <location>
        <begin position="39"/>
        <end position="114"/>
    </location>
</feature>
<evidence type="ECO:0000256" key="1">
    <source>
        <dbReference type="SAM" id="MobiDB-lite"/>
    </source>
</evidence>
<reference evidence="2 3" key="1">
    <citation type="journal article" date="2015" name="Proc. Natl. Acad. Sci. U.S.A.">
        <title>Expanded metabolic versatility of ubiquitous nitrite-oxidizing bacteria from the genus Nitrospira.</title>
        <authorList>
            <person name="Koch H."/>
            <person name="Lucker S."/>
            <person name="Albertsen M."/>
            <person name="Kitzinger K."/>
            <person name="Herbold C."/>
            <person name="Spieck E."/>
            <person name="Nielsen P.H."/>
            <person name="Wagner M."/>
            <person name="Daims H."/>
        </authorList>
    </citation>
    <scope>NUCLEOTIDE SEQUENCE [LARGE SCALE GENOMIC DNA]</scope>
    <source>
        <strain evidence="2 3">NSP M-1</strain>
    </source>
</reference>
<evidence type="ECO:0000313" key="3">
    <source>
        <dbReference type="Proteomes" id="UP000069205"/>
    </source>
</evidence>
<name>A0A0K2GEA2_NITMO</name>
<dbReference type="AlphaFoldDB" id="A0A0K2GEA2"/>